<reference evidence="2 3" key="1">
    <citation type="submission" date="2012-06" db="EMBL/GenBank/DDBJ databases">
        <title>Finished plasmid 1 of genome of Microcoleus sp. PCC 7113.</title>
        <authorList>
            <consortium name="US DOE Joint Genome Institute"/>
            <person name="Gugger M."/>
            <person name="Coursin T."/>
            <person name="Rippka R."/>
            <person name="Tandeau De Marsac N."/>
            <person name="Huntemann M."/>
            <person name="Wei C.-L."/>
            <person name="Han J."/>
            <person name="Detter J.C."/>
            <person name="Han C."/>
            <person name="Tapia R."/>
            <person name="Chen A."/>
            <person name="Kyrpides N."/>
            <person name="Mavromatis K."/>
            <person name="Markowitz V."/>
            <person name="Szeto E."/>
            <person name="Ivanova N."/>
            <person name="Pagani I."/>
            <person name="Pati A."/>
            <person name="Goodwin L."/>
            <person name="Nordberg H.P."/>
            <person name="Cantor M.N."/>
            <person name="Hua S.X."/>
            <person name="Woyke T."/>
            <person name="Kerfeld C.A."/>
        </authorList>
    </citation>
    <scope>NUCLEOTIDE SEQUENCE [LARGE SCALE GENOMIC DNA]</scope>
    <source>
        <strain evidence="2 3">PCC 7113</strain>
        <plasmid evidence="2 3">pMIC7113.01</plasmid>
    </source>
</reference>
<dbReference type="AlphaFoldDB" id="K9WQH9"/>
<feature type="region of interest" description="Disordered" evidence="1">
    <location>
        <begin position="104"/>
        <end position="176"/>
    </location>
</feature>
<evidence type="ECO:0000256" key="1">
    <source>
        <dbReference type="SAM" id="MobiDB-lite"/>
    </source>
</evidence>
<organism evidence="2 3">
    <name type="scientific">Allocoleopsis franciscana PCC 7113</name>
    <dbReference type="NCBI Taxonomy" id="1173027"/>
    <lineage>
        <taxon>Bacteria</taxon>
        <taxon>Bacillati</taxon>
        <taxon>Cyanobacteriota</taxon>
        <taxon>Cyanophyceae</taxon>
        <taxon>Coleofasciculales</taxon>
        <taxon>Coleofasciculaceae</taxon>
        <taxon>Allocoleopsis</taxon>
        <taxon>Allocoleopsis franciscana</taxon>
    </lineage>
</organism>
<dbReference type="KEGG" id="mic:Mic7113_6471"/>
<keyword evidence="2" id="KW-0614">Plasmid</keyword>
<gene>
    <name evidence="2" type="ORF">Mic7113_6471</name>
</gene>
<sequence>MYKTPNTNLTWSTLSDWWQCVQILEKRFIRPSSRIRNQATAHLTALLTTDLIEQEQDLEQLKELLEFFKDKKAQNRGFHLPAKGKTSDEHPIMQLINRLHNQQQRVEQLASTSVGVEGETSSQVEATSKAENESSQVELDPNNEQTQQTAPSSDSTQASVEEEAQQAQTNAVDPYDYRANTIDISENSQKQSLTAFEVFNAAG</sequence>
<evidence type="ECO:0000313" key="2">
    <source>
        <dbReference type="EMBL" id="AFZ22051.1"/>
    </source>
</evidence>
<dbReference type="EMBL" id="CP003631">
    <property type="protein sequence ID" value="AFZ22051.1"/>
    <property type="molecule type" value="Genomic_DNA"/>
</dbReference>
<feature type="compositionally biased region" description="Polar residues" evidence="1">
    <location>
        <begin position="104"/>
        <end position="126"/>
    </location>
</feature>
<geneLocation type="plasmid" evidence="2 3">
    <name>pMIC7113.01</name>
</geneLocation>
<evidence type="ECO:0000313" key="3">
    <source>
        <dbReference type="Proteomes" id="UP000010471"/>
    </source>
</evidence>
<protein>
    <submittedName>
        <fullName evidence="2">Uncharacterized protein</fullName>
    </submittedName>
</protein>
<accession>K9WQH9</accession>
<dbReference type="HOGENOM" id="CLU_1347626_0_0_3"/>
<dbReference type="RefSeq" id="WP_015186178.1">
    <property type="nucleotide sequence ID" value="NC_019739.1"/>
</dbReference>
<keyword evidence="3" id="KW-1185">Reference proteome</keyword>
<feature type="compositionally biased region" description="Polar residues" evidence="1">
    <location>
        <begin position="133"/>
        <end position="156"/>
    </location>
</feature>
<name>K9WQH9_9CYAN</name>
<proteinExistence type="predicted"/>
<dbReference type="Proteomes" id="UP000010471">
    <property type="component" value="Plasmid pMIC7113.01"/>
</dbReference>